<dbReference type="PANTHER" id="PTHR46098">
    <property type="entry name" value="TRNA (CYTOSINE(38)-C(5))-METHYLTRANSFERASE"/>
    <property type="match status" value="1"/>
</dbReference>
<dbReference type="InterPro" id="IPR031303">
    <property type="entry name" value="C5_meth_CS"/>
</dbReference>
<dbReference type="EC" id="2.1.1.37" evidence="1"/>
<comment type="similarity">
    <text evidence="7 8">Belongs to the class I-like SAM-binding methyltransferase superfamily. C5-methyltransferase family.</text>
</comment>
<dbReference type="SUPFAM" id="SSF53335">
    <property type="entry name" value="S-adenosyl-L-methionine-dependent methyltransferases"/>
    <property type="match status" value="1"/>
</dbReference>
<dbReference type="PRINTS" id="PR00105">
    <property type="entry name" value="C5METTRFRASE"/>
</dbReference>
<evidence type="ECO:0000256" key="8">
    <source>
        <dbReference type="RuleBase" id="RU000416"/>
    </source>
</evidence>
<evidence type="ECO:0000256" key="5">
    <source>
        <dbReference type="ARBA" id="ARBA00022747"/>
    </source>
</evidence>
<name>A0ABV6ZWL5_9PROT</name>
<dbReference type="NCBIfam" id="TIGR00675">
    <property type="entry name" value="dcm"/>
    <property type="match status" value="1"/>
</dbReference>
<keyword evidence="2 7" id="KW-0489">Methyltransferase</keyword>
<keyword evidence="4 7" id="KW-0949">S-adenosyl-L-methionine</keyword>
<feature type="active site" evidence="7">
    <location>
        <position position="76"/>
    </location>
</feature>
<protein>
    <recommendedName>
        <fullName evidence="1">DNA (cytosine-5-)-methyltransferase</fullName>
        <ecNumber evidence="1">2.1.1.37</ecNumber>
    </recommendedName>
</protein>
<dbReference type="Gene3D" id="3.90.120.10">
    <property type="entry name" value="DNA Methylase, subunit A, domain 2"/>
    <property type="match status" value="1"/>
</dbReference>
<evidence type="ECO:0000313" key="9">
    <source>
        <dbReference type="EMBL" id="MFC2925768.1"/>
    </source>
</evidence>
<dbReference type="Gene3D" id="3.40.50.150">
    <property type="entry name" value="Vaccinia Virus protein VP39"/>
    <property type="match status" value="1"/>
</dbReference>
<dbReference type="GO" id="GO:0032259">
    <property type="term" value="P:methylation"/>
    <property type="evidence" value="ECO:0007669"/>
    <property type="project" value="UniProtKB-KW"/>
</dbReference>
<dbReference type="InterPro" id="IPR029063">
    <property type="entry name" value="SAM-dependent_MTases_sf"/>
</dbReference>
<evidence type="ECO:0000313" key="10">
    <source>
        <dbReference type="Proteomes" id="UP001595379"/>
    </source>
</evidence>
<comment type="caution">
    <text evidence="9">The sequence shown here is derived from an EMBL/GenBank/DDBJ whole genome shotgun (WGS) entry which is preliminary data.</text>
</comment>
<dbReference type="Proteomes" id="UP001595379">
    <property type="component" value="Unassembled WGS sequence"/>
</dbReference>
<organism evidence="9 10">
    <name type="scientific">Hyphobacterium vulgare</name>
    <dbReference type="NCBI Taxonomy" id="1736751"/>
    <lineage>
        <taxon>Bacteria</taxon>
        <taxon>Pseudomonadati</taxon>
        <taxon>Pseudomonadota</taxon>
        <taxon>Alphaproteobacteria</taxon>
        <taxon>Maricaulales</taxon>
        <taxon>Maricaulaceae</taxon>
        <taxon>Hyphobacterium</taxon>
    </lineage>
</organism>
<dbReference type="PROSITE" id="PS00095">
    <property type="entry name" value="C5_MTASE_2"/>
    <property type="match status" value="1"/>
</dbReference>
<evidence type="ECO:0000256" key="1">
    <source>
        <dbReference type="ARBA" id="ARBA00011975"/>
    </source>
</evidence>
<dbReference type="RefSeq" id="WP_343165486.1">
    <property type="nucleotide sequence ID" value="NZ_JBHRSV010000008.1"/>
</dbReference>
<dbReference type="InterPro" id="IPR001525">
    <property type="entry name" value="C5_MeTfrase"/>
</dbReference>
<evidence type="ECO:0000256" key="6">
    <source>
        <dbReference type="ARBA" id="ARBA00047422"/>
    </source>
</evidence>
<keyword evidence="3 7" id="KW-0808">Transferase</keyword>
<dbReference type="GO" id="GO:0003886">
    <property type="term" value="F:DNA (cytosine-5-)-methyltransferase activity"/>
    <property type="evidence" value="ECO:0007669"/>
    <property type="project" value="UniProtKB-EC"/>
</dbReference>
<proteinExistence type="inferred from homology"/>
<comment type="catalytic activity">
    <reaction evidence="6">
        <text>a 2'-deoxycytidine in DNA + S-adenosyl-L-methionine = a 5-methyl-2'-deoxycytidine in DNA + S-adenosyl-L-homocysteine + H(+)</text>
        <dbReference type="Rhea" id="RHEA:13681"/>
        <dbReference type="Rhea" id="RHEA-COMP:11369"/>
        <dbReference type="Rhea" id="RHEA-COMP:11370"/>
        <dbReference type="ChEBI" id="CHEBI:15378"/>
        <dbReference type="ChEBI" id="CHEBI:57856"/>
        <dbReference type="ChEBI" id="CHEBI:59789"/>
        <dbReference type="ChEBI" id="CHEBI:85452"/>
        <dbReference type="ChEBI" id="CHEBI:85454"/>
        <dbReference type="EC" id="2.1.1.37"/>
    </reaction>
</comment>
<keyword evidence="10" id="KW-1185">Reference proteome</keyword>
<sequence>MRALDIFCGAGGSSAGAAAAGAIVVGGVDLDEVAIKTFANNFPDAVAVQGRLEQIDRRALRRQVGKVDLLLASPECTNHTCAKGSAPRSEDSRATAMMAVTYAREFSPEWVVLENVIHMRPWSRYGELKNEFLELGYSHQELVLEASDFGVPQKRKRLFLVCRKGQQPQLSLRKRPGRKPTIAAVLDPKGKWPTNLLHSPTRARATLDRAGRAEKSIGPNREYLIVYYGTDGCGGWQTLDRPLRTITTVDRFALVSPSIDGKVIRMLQVPELRRAMGFPDEFKLDHGTRRDKIRLLGNAVCPPVMQSIVTEIMKKEKTSRDRKLFSLNIQDAGSRDVSRNATDELHEKRFA</sequence>
<dbReference type="PANTHER" id="PTHR46098:SF1">
    <property type="entry name" value="TRNA (CYTOSINE(38)-C(5))-METHYLTRANSFERASE"/>
    <property type="match status" value="1"/>
</dbReference>
<evidence type="ECO:0000256" key="3">
    <source>
        <dbReference type="ARBA" id="ARBA00022679"/>
    </source>
</evidence>
<dbReference type="PROSITE" id="PS51679">
    <property type="entry name" value="SAM_MT_C5"/>
    <property type="match status" value="1"/>
</dbReference>
<evidence type="ECO:0000256" key="4">
    <source>
        <dbReference type="ARBA" id="ARBA00022691"/>
    </source>
</evidence>
<dbReference type="InterPro" id="IPR050750">
    <property type="entry name" value="C5-MTase"/>
</dbReference>
<dbReference type="EMBL" id="JBHRSV010000008">
    <property type="protein sequence ID" value="MFC2925768.1"/>
    <property type="molecule type" value="Genomic_DNA"/>
</dbReference>
<gene>
    <name evidence="9" type="ORF">ACFOOR_06590</name>
</gene>
<accession>A0ABV6ZWL5</accession>
<dbReference type="Pfam" id="PF00145">
    <property type="entry name" value="DNA_methylase"/>
    <property type="match status" value="1"/>
</dbReference>
<keyword evidence="5" id="KW-0680">Restriction system</keyword>
<reference evidence="10" key="1">
    <citation type="journal article" date="2019" name="Int. J. Syst. Evol. Microbiol.">
        <title>The Global Catalogue of Microorganisms (GCM) 10K type strain sequencing project: providing services to taxonomists for standard genome sequencing and annotation.</title>
        <authorList>
            <consortium name="The Broad Institute Genomics Platform"/>
            <consortium name="The Broad Institute Genome Sequencing Center for Infectious Disease"/>
            <person name="Wu L."/>
            <person name="Ma J."/>
        </authorList>
    </citation>
    <scope>NUCLEOTIDE SEQUENCE [LARGE SCALE GENOMIC DNA]</scope>
    <source>
        <strain evidence="10">KCTC 52487</strain>
    </source>
</reference>
<evidence type="ECO:0000256" key="2">
    <source>
        <dbReference type="ARBA" id="ARBA00022603"/>
    </source>
</evidence>
<evidence type="ECO:0000256" key="7">
    <source>
        <dbReference type="PROSITE-ProRule" id="PRU01016"/>
    </source>
</evidence>